<feature type="signal peptide" evidence="10">
    <location>
        <begin position="1"/>
        <end position="23"/>
    </location>
</feature>
<reference evidence="13 14" key="1">
    <citation type="submission" date="2020-07" db="EMBL/GenBank/DDBJ databases">
        <title>The yeast mating-type switching endonuclease HO is a domesticated member of an unorthodox homing genetic element family.</title>
        <authorList>
            <person name="Coughlan A.Y."/>
            <person name="Lombardi L."/>
            <person name="Braun-Galleani S."/>
            <person name="Martos A.R."/>
            <person name="Galeote V."/>
            <person name="Bigey F."/>
            <person name="Dequin S."/>
            <person name="Byrne K.P."/>
            <person name="Wolfe K.H."/>
        </authorList>
    </citation>
    <scope>NUCLEOTIDE SEQUENCE [LARGE SCALE GENOMIC DNA]</scope>
    <source>
        <strain evidence="13 14">NRRL Y-6702</strain>
    </source>
</reference>
<evidence type="ECO:0000256" key="2">
    <source>
        <dbReference type="ARBA" id="ARBA00022692"/>
    </source>
</evidence>
<dbReference type="EMBL" id="CP058606">
    <property type="protein sequence ID" value="QLG71918.1"/>
    <property type="molecule type" value="Genomic_DNA"/>
</dbReference>
<feature type="compositionally biased region" description="Low complexity" evidence="8">
    <location>
        <begin position="669"/>
        <end position="685"/>
    </location>
</feature>
<dbReference type="CDD" id="cd04590">
    <property type="entry name" value="CBS_pair_CorC_HlyC_assoc"/>
    <property type="match status" value="1"/>
</dbReference>
<feature type="region of interest" description="Disordered" evidence="8">
    <location>
        <begin position="660"/>
        <end position="698"/>
    </location>
</feature>
<dbReference type="GeneID" id="59235615"/>
<dbReference type="InterPro" id="IPR000644">
    <property type="entry name" value="CBS_dom"/>
</dbReference>
<name>A0A7H9AZX2_ZYGMR</name>
<gene>
    <name evidence="13" type="ORF">HG535_0C02700</name>
</gene>
<dbReference type="GO" id="GO:0010960">
    <property type="term" value="P:magnesium ion homeostasis"/>
    <property type="evidence" value="ECO:0007669"/>
    <property type="project" value="InterPro"/>
</dbReference>
<dbReference type="InterPro" id="IPR045095">
    <property type="entry name" value="ACDP"/>
</dbReference>
<dbReference type="PROSITE" id="PS51371">
    <property type="entry name" value="CBS"/>
    <property type="match status" value="1"/>
</dbReference>
<feature type="domain" description="CNNM transmembrane" evidence="12">
    <location>
        <begin position="57"/>
        <end position="240"/>
    </location>
</feature>
<keyword evidence="14" id="KW-1185">Reference proteome</keyword>
<feature type="compositionally biased region" description="Polar residues" evidence="8">
    <location>
        <begin position="608"/>
        <end position="621"/>
    </location>
</feature>
<evidence type="ECO:0000259" key="11">
    <source>
        <dbReference type="PROSITE" id="PS51371"/>
    </source>
</evidence>
<dbReference type="FunFam" id="3.10.580.10:FF:000006">
    <property type="entry name" value="DUF21 and CBS domain protein"/>
    <property type="match status" value="1"/>
</dbReference>
<feature type="compositionally biased region" description="Low complexity" evidence="8">
    <location>
        <begin position="467"/>
        <end position="479"/>
    </location>
</feature>
<dbReference type="OrthoDB" id="5353557at2759"/>
<dbReference type="AlphaFoldDB" id="A0A7H9AZX2"/>
<evidence type="ECO:0000256" key="4">
    <source>
        <dbReference type="ARBA" id="ARBA00022989"/>
    </source>
</evidence>
<feature type="compositionally biased region" description="Low complexity" evidence="8">
    <location>
        <begin position="422"/>
        <end position="444"/>
    </location>
</feature>
<feature type="chain" id="PRO_5028949261" description="CNNM transmembrane domain-containing protein" evidence="10">
    <location>
        <begin position="24"/>
        <end position="736"/>
    </location>
</feature>
<keyword evidence="2 7" id="KW-0812">Transmembrane</keyword>
<feature type="compositionally biased region" description="Basic and acidic residues" evidence="8">
    <location>
        <begin position="686"/>
        <end position="698"/>
    </location>
</feature>
<feature type="region of interest" description="Disordered" evidence="8">
    <location>
        <begin position="595"/>
        <end position="621"/>
    </location>
</feature>
<evidence type="ECO:0000313" key="13">
    <source>
        <dbReference type="EMBL" id="QLG71918.1"/>
    </source>
</evidence>
<feature type="transmembrane region" description="Helical" evidence="9">
    <location>
        <begin position="147"/>
        <end position="166"/>
    </location>
</feature>
<proteinExistence type="predicted"/>
<dbReference type="Pfam" id="PF01595">
    <property type="entry name" value="CNNM"/>
    <property type="match status" value="1"/>
</dbReference>
<evidence type="ECO:0008006" key="15">
    <source>
        <dbReference type="Google" id="ProtNLM"/>
    </source>
</evidence>
<feature type="transmembrane region" description="Helical" evidence="9">
    <location>
        <begin position="64"/>
        <end position="86"/>
    </location>
</feature>
<dbReference type="Gene3D" id="3.10.580.10">
    <property type="entry name" value="CBS-domain"/>
    <property type="match status" value="1"/>
</dbReference>
<feature type="region of interest" description="Disordered" evidence="8">
    <location>
        <begin position="422"/>
        <end position="495"/>
    </location>
</feature>
<feature type="compositionally biased region" description="Polar residues" evidence="8">
    <location>
        <begin position="546"/>
        <end position="564"/>
    </location>
</feature>
<feature type="domain" description="CBS" evidence="11">
    <location>
        <begin position="321"/>
        <end position="386"/>
    </location>
</feature>
<dbReference type="Proteomes" id="UP000509704">
    <property type="component" value="Chromosome 3"/>
</dbReference>
<evidence type="ECO:0000256" key="8">
    <source>
        <dbReference type="SAM" id="MobiDB-lite"/>
    </source>
</evidence>
<evidence type="ECO:0000256" key="6">
    <source>
        <dbReference type="PROSITE-ProRule" id="PRU00703"/>
    </source>
</evidence>
<protein>
    <recommendedName>
        <fullName evidence="15">CNNM transmembrane domain-containing protein</fullName>
    </recommendedName>
</protein>
<organism evidence="13 14">
    <name type="scientific">Zygotorulaspora mrakii</name>
    <name type="common">Zygosaccharomyces mrakii</name>
    <dbReference type="NCBI Taxonomy" id="42260"/>
    <lineage>
        <taxon>Eukaryota</taxon>
        <taxon>Fungi</taxon>
        <taxon>Dikarya</taxon>
        <taxon>Ascomycota</taxon>
        <taxon>Saccharomycotina</taxon>
        <taxon>Saccharomycetes</taxon>
        <taxon>Saccharomycetales</taxon>
        <taxon>Saccharomycetaceae</taxon>
        <taxon>Zygotorulaspora</taxon>
    </lineage>
</organism>
<evidence type="ECO:0000313" key="14">
    <source>
        <dbReference type="Proteomes" id="UP000509704"/>
    </source>
</evidence>
<feature type="transmembrane region" description="Helical" evidence="9">
    <location>
        <begin position="178"/>
        <end position="198"/>
    </location>
</feature>
<feature type="region of interest" description="Disordered" evidence="8">
    <location>
        <begin position="518"/>
        <end position="567"/>
    </location>
</feature>
<dbReference type="KEGG" id="zmk:HG535_0C02700"/>
<keyword evidence="3" id="KW-0677">Repeat</keyword>
<comment type="subcellular location">
    <subcellularLocation>
        <location evidence="1">Membrane</location>
        <topology evidence="1">Multi-pass membrane protein</topology>
    </subcellularLocation>
</comment>
<evidence type="ECO:0000256" key="7">
    <source>
        <dbReference type="PROSITE-ProRule" id="PRU01193"/>
    </source>
</evidence>
<feature type="compositionally biased region" description="Basic and acidic residues" evidence="8">
    <location>
        <begin position="446"/>
        <end position="464"/>
    </location>
</feature>
<dbReference type="InterPro" id="IPR044751">
    <property type="entry name" value="Ion_transp-like_CBS"/>
</dbReference>
<keyword evidence="6" id="KW-0129">CBS domain</keyword>
<evidence type="ECO:0000256" key="5">
    <source>
        <dbReference type="ARBA" id="ARBA00023136"/>
    </source>
</evidence>
<keyword evidence="4 7" id="KW-1133">Transmembrane helix</keyword>
<keyword evidence="10" id="KW-0732">Signal</keyword>
<dbReference type="GO" id="GO:0016020">
    <property type="term" value="C:membrane"/>
    <property type="evidence" value="ECO:0007669"/>
    <property type="project" value="UniProtKB-SubCell"/>
</dbReference>
<sequence>MVKNGIVRRAMMQVPLLISLLHATPLFNTIDANNLPRASDSSGSSSGNLGVYHATPETKGSARYLIISVVLVILGGVFAGLTLGLMGQDEIYLKVISTSGTPREKRNAKSVLSLISRGKHWVLVTLLLSNVITNESLPIVLDRCLGGGWQAVVSSTVLIVIFGEIIPQSLCVKFGLQIGAFFAPFVLVLMYAMFPVAYPIASLLDYLLGEDHGTVYKKSGLKTLVTLHRTMGVERLTQDEVTIISAVLDLKEKKVKEIMTPIENVFTMSADRTLDETTVEEIFNSGFSRIPIFLPNEPRNFIGMLLVRILISYDPQDCLPVSHFPLATLPETSPNTSCLNILNYFQEGKSHMCVVSEEPGSSLGAIGVLTLEDVIEELIGEEIVDESDVFVDIHQRIMREQPGPLSKRHITSYLHHLYTDQNKNQQSSNQQSSNQQSSNQQQQNHRLIDHSSDNYSRKSVEPESTKLLSLSPVHSSSPPQLCQPEPHPHESHNQMVIPSNLASNPLNVNKSFVTIKKPTSHQASATPVPLSPPRNSNINHGEHPRPQNQQTPLYGTSRTTSPLDSPSRKERYLMKKHLQASKAAIDITKSTGESIQVTTSVPGREASNESTSDKSYNSNRDNQNVLISSSYKSTKNGIVESIITVKGVPKTIIEPAHNWDENSKSIHPSDSQGSFQGSFQGSHQDSYQDFHHSNNDRQYDNAEDQVANYLDLDDEATPTRSNLIAVSSTRNGPRLR</sequence>
<evidence type="ECO:0000256" key="3">
    <source>
        <dbReference type="ARBA" id="ARBA00022737"/>
    </source>
</evidence>
<dbReference type="RefSeq" id="XP_037143646.1">
    <property type="nucleotide sequence ID" value="XM_037287751.1"/>
</dbReference>
<dbReference type="GO" id="GO:0030026">
    <property type="term" value="P:intracellular manganese ion homeostasis"/>
    <property type="evidence" value="ECO:0007669"/>
    <property type="project" value="TreeGrafter"/>
</dbReference>
<evidence type="ECO:0000256" key="1">
    <source>
        <dbReference type="ARBA" id="ARBA00004141"/>
    </source>
</evidence>
<evidence type="ECO:0000256" key="10">
    <source>
        <dbReference type="SAM" id="SignalP"/>
    </source>
</evidence>
<evidence type="ECO:0000259" key="12">
    <source>
        <dbReference type="PROSITE" id="PS51846"/>
    </source>
</evidence>
<dbReference type="InterPro" id="IPR002550">
    <property type="entry name" value="CNNM"/>
</dbReference>
<dbReference type="PROSITE" id="PS51846">
    <property type="entry name" value="CNNM"/>
    <property type="match status" value="1"/>
</dbReference>
<keyword evidence="5 7" id="KW-0472">Membrane</keyword>
<dbReference type="PANTHER" id="PTHR12064:SF97">
    <property type="entry name" value="METAL TRANSPORTER CNNM-5"/>
    <property type="match status" value="1"/>
</dbReference>
<dbReference type="SUPFAM" id="SSF54631">
    <property type="entry name" value="CBS-domain pair"/>
    <property type="match status" value="1"/>
</dbReference>
<dbReference type="InterPro" id="IPR046342">
    <property type="entry name" value="CBS_dom_sf"/>
</dbReference>
<dbReference type="PANTHER" id="PTHR12064">
    <property type="entry name" value="METAL TRANSPORTER CNNM"/>
    <property type="match status" value="1"/>
</dbReference>
<evidence type="ECO:0000256" key="9">
    <source>
        <dbReference type="SAM" id="Phobius"/>
    </source>
</evidence>
<accession>A0A7H9AZX2</accession>
<dbReference type="GO" id="GO:0005737">
    <property type="term" value="C:cytoplasm"/>
    <property type="evidence" value="ECO:0007669"/>
    <property type="project" value="TreeGrafter"/>
</dbReference>